<keyword evidence="3 5" id="KW-1133">Transmembrane helix</keyword>
<evidence type="ECO:0000256" key="4">
    <source>
        <dbReference type="ARBA" id="ARBA00023136"/>
    </source>
</evidence>
<dbReference type="HAMAP" id="MF_00010">
    <property type="entry name" value="UPF0060"/>
    <property type="match status" value="1"/>
</dbReference>
<evidence type="ECO:0000256" key="1">
    <source>
        <dbReference type="ARBA" id="ARBA00022475"/>
    </source>
</evidence>
<dbReference type="NCBIfam" id="NF002586">
    <property type="entry name" value="PRK02237.1"/>
    <property type="match status" value="1"/>
</dbReference>
<dbReference type="SUPFAM" id="SSF103481">
    <property type="entry name" value="Multidrug resistance efflux transporter EmrE"/>
    <property type="match status" value="1"/>
</dbReference>
<reference evidence="6 7" key="1">
    <citation type="submission" date="2024-02" db="EMBL/GenBank/DDBJ databases">
        <title>Herpetosiphon gulosus NBRC 112829.</title>
        <authorList>
            <person name="Ichikawa N."/>
            <person name="Katano-Makiyama Y."/>
            <person name="Hidaka K."/>
        </authorList>
    </citation>
    <scope>NUCLEOTIDE SEQUENCE [LARGE SCALE GENOMIC DNA]</scope>
    <source>
        <strain evidence="6 7">NBRC 112829</strain>
    </source>
</reference>
<gene>
    <name evidence="6" type="primary">ynfA</name>
    <name evidence="6" type="ORF">Hgul01_05407</name>
</gene>
<comment type="subcellular location">
    <subcellularLocation>
        <location evidence="5">Cell membrane</location>
        <topology evidence="5">Multi-pass membrane protein</topology>
    </subcellularLocation>
</comment>
<keyword evidence="7" id="KW-1185">Reference proteome</keyword>
<dbReference type="PANTHER" id="PTHR36116">
    <property type="entry name" value="UPF0060 MEMBRANE PROTEIN YNFA"/>
    <property type="match status" value="1"/>
</dbReference>
<evidence type="ECO:0000256" key="5">
    <source>
        <dbReference type="HAMAP-Rule" id="MF_00010"/>
    </source>
</evidence>
<dbReference type="InterPro" id="IPR003844">
    <property type="entry name" value="UPF0060"/>
</dbReference>
<accession>A0ABP9X860</accession>
<organism evidence="6 7">
    <name type="scientific">Herpetosiphon gulosus</name>
    <dbReference type="NCBI Taxonomy" id="1973496"/>
    <lineage>
        <taxon>Bacteria</taxon>
        <taxon>Bacillati</taxon>
        <taxon>Chloroflexota</taxon>
        <taxon>Chloroflexia</taxon>
        <taxon>Herpetosiphonales</taxon>
        <taxon>Herpetosiphonaceae</taxon>
        <taxon>Herpetosiphon</taxon>
    </lineage>
</organism>
<protein>
    <submittedName>
        <fullName evidence="6">UPF0060 membrane protein YnfA</fullName>
    </submittedName>
</protein>
<name>A0ABP9X860_9CHLR</name>
<dbReference type="PANTHER" id="PTHR36116:SF1">
    <property type="entry name" value="UPF0060 MEMBRANE PROTEIN YNFA"/>
    <property type="match status" value="1"/>
</dbReference>
<dbReference type="InterPro" id="IPR037185">
    <property type="entry name" value="EmrE-like"/>
</dbReference>
<feature type="transmembrane region" description="Helical" evidence="5">
    <location>
        <begin position="34"/>
        <end position="51"/>
    </location>
</feature>
<feature type="transmembrane region" description="Helical" evidence="5">
    <location>
        <begin position="63"/>
        <end position="80"/>
    </location>
</feature>
<proteinExistence type="inferred from homology"/>
<evidence type="ECO:0000313" key="6">
    <source>
        <dbReference type="EMBL" id="GAA5531582.1"/>
    </source>
</evidence>
<evidence type="ECO:0000256" key="3">
    <source>
        <dbReference type="ARBA" id="ARBA00022989"/>
    </source>
</evidence>
<feature type="transmembrane region" description="Helical" evidence="5">
    <location>
        <begin position="7"/>
        <end position="28"/>
    </location>
</feature>
<keyword evidence="2 5" id="KW-0812">Transmembrane</keyword>
<evidence type="ECO:0000313" key="7">
    <source>
        <dbReference type="Proteomes" id="UP001428290"/>
    </source>
</evidence>
<sequence length="110" mass="11776">MAVTRSIILFALAGLAEIGGGYLMWIWLRADRPVWVGLLGGLILVLYGVLPTFQPTTLDFGKVYAAYGGVFIGLSLVWGWAVDGVRPDAPSLWGAGIALLGAGIIVYWPR</sequence>
<keyword evidence="1 5" id="KW-1003">Cell membrane</keyword>
<dbReference type="RefSeq" id="WP_110513296.1">
    <property type="nucleotide sequence ID" value="NZ_BAABRU010000069.1"/>
</dbReference>
<dbReference type="Proteomes" id="UP001428290">
    <property type="component" value="Unassembled WGS sequence"/>
</dbReference>
<dbReference type="Pfam" id="PF02694">
    <property type="entry name" value="UPF0060"/>
    <property type="match status" value="1"/>
</dbReference>
<evidence type="ECO:0000256" key="2">
    <source>
        <dbReference type="ARBA" id="ARBA00022692"/>
    </source>
</evidence>
<comment type="similarity">
    <text evidence="5">Belongs to the UPF0060 family.</text>
</comment>
<keyword evidence="4 5" id="KW-0472">Membrane</keyword>
<comment type="caution">
    <text evidence="6">The sequence shown here is derived from an EMBL/GenBank/DDBJ whole genome shotgun (WGS) entry which is preliminary data.</text>
</comment>
<feature type="transmembrane region" description="Helical" evidence="5">
    <location>
        <begin position="92"/>
        <end position="109"/>
    </location>
</feature>
<dbReference type="EMBL" id="BAABRU010000069">
    <property type="protein sequence ID" value="GAA5531582.1"/>
    <property type="molecule type" value="Genomic_DNA"/>
</dbReference>